<dbReference type="Proteomes" id="UP000509346">
    <property type="component" value="Chromosome"/>
</dbReference>
<dbReference type="OrthoDB" id="197823at2157"/>
<keyword evidence="2" id="KW-1185">Reference proteome</keyword>
<accession>A0A7D5PDN4</accession>
<dbReference type="Gene3D" id="2.130.10.10">
    <property type="entry name" value="YVTN repeat-like/Quinoprotein amine dehydrogenase"/>
    <property type="match status" value="1"/>
</dbReference>
<proteinExistence type="predicted"/>
<dbReference type="KEGG" id="hpel:HZS54_05675"/>
<dbReference type="AlphaFoldDB" id="A0A7D5PDN4"/>
<dbReference type="SUPFAM" id="SSF110296">
    <property type="entry name" value="Oligoxyloglucan reducing end-specific cellobiohydrolase"/>
    <property type="match status" value="1"/>
</dbReference>
<dbReference type="InterPro" id="IPR015943">
    <property type="entry name" value="WD40/YVTN_repeat-like_dom_sf"/>
</dbReference>
<organism evidence="1 2">
    <name type="scientific">Halosimplex pelagicum</name>
    <dbReference type="NCBI Taxonomy" id="869886"/>
    <lineage>
        <taxon>Archaea</taxon>
        <taxon>Methanobacteriati</taxon>
        <taxon>Methanobacteriota</taxon>
        <taxon>Stenosarchaea group</taxon>
        <taxon>Halobacteria</taxon>
        <taxon>Halobacteriales</taxon>
        <taxon>Haloarculaceae</taxon>
        <taxon>Halosimplex</taxon>
    </lineage>
</organism>
<name>A0A7D5PDN4_9EURY</name>
<sequence length="330" mass="35328">MLLAGSDDGVYRLPDLDGPAERTAERTLASGRVMRLRTFDALAGAFAATTTGLFHSPDGETWVDLGVPTEAVYSVGALPDGRLYAGTRPAHVYVGEFEYGAGAGETDDVGPAVEWRECEGFRELPSREEWRLPRHDDLAQVRDVHHDPADPDRLVAGVEVGGVHVSDDGGETWVERRGADSEGVDDDIHELHVVGPGEYVAATGFGLFRTTDAGESWTRLDEGVDQRYFRTAFSLDGVGYAGGALANSSTWDDPDADSVLLAVRDGSAERVEPPAADETVTGTTAVDGDLVVATHRGSVLVRREGEWVRIGDLPVPGDLTGRYTPLARLA</sequence>
<reference evidence="1 2" key="1">
    <citation type="submission" date="2020-07" db="EMBL/GenBank/DDBJ databases">
        <title>Halosimplex litoreum sp. nov. and Halosimplex rubrum sp. nov., isolated from different salt environments.</title>
        <authorList>
            <person name="Cui H."/>
        </authorList>
    </citation>
    <scope>NUCLEOTIDE SEQUENCE [LARGE SCALE GENOMIC DNA]</scope>
    <source>
        <strain evidence="1 2">R2</strain>
    </source>
</reference>
<dbReference type="RefSeq" id="WP_179920969.1">
    <property type="nucleotide sequence ID" value="NZ_CP058909.1"/>
</dbReference>
<evidence type="ECO:0000313" key="1">
    <source>
        <dbReference type="EMBL" id="QLH81160.1"/>
    </source>
</evidence>
<evidence type="ECO:0000313" key="2">
    <source>
        <dbReference type="Proteomes" id="UP000509346"/>
    </source>
</evidence>
<gene>
    <name evidence="1" type="ORF">HZS54_05675</name>
</gene>
<dbReference type="GeneID" id="56082058"/>
<dbReference type="EMBL" id="CP058909">
    <property type="protein sequence ID" value="QLH81160.1"/>
    <property type="molecule type" value="Genomic_DNA"/>
</dbReference>
<protein>
    <submittedName>
        <fullName evidence="1">WD40 repeat domain-containing protein</fullName>
    </submittedName>
</protein>